<keyword evidence="4" id="KW-1185">Reference proteome</keyword>
<comment type="caution">
    <text evidence="3">The sequence shown here is derived from an EMBL/GenBank/DDBJ whole genome shotgun (WGS) entry which is preliminary data.</text>
</comment>
<evidence type="ECO:0000313" key="3">
    <source>
        <dbReference type="EMBL" id="KAK8388091.1"/>
    </source>
</evidence>
<dbReference type="Proteomes" id="UP001487740">
    <property type="component" value="Unassembled WGS sequence"/>
</dbReference>
<evidence type="ECO:0000256" key="1">
    <source>
        <dbReference type="SAM" id="Phobius"/>
    </source>
</evidence>
<keyword evidence="2" id="KW-0732">Signal</keyword>
<reference evidence="3 4" key="1">
    <citation type="submission" date="2023-03" db="EMBL/GenBank/DDBJ databases">
        <title>High-quality genome of Scylla paramamosain provides insights in environmental adaptation.</title>
        <authorList>
            <person name="Zhang L."/>
        </authorList>
    </citation>
    <scope>NUCLEOTIDE SEQUENCE [LARGE SCALE GENOMIC DNA]</scope>
    <source>
        <strain evidence="3">LZ_2023a</strain>
        <tissue evidence="3">Muscle</tissue>
    </source>
</reference>
<organism evidence="3 4">
    <name type="scientific">Scylla paramamosain</name>
    <name type="common">Mud crab</name>
    <dbReference type="NCBI Taxonomy" id="85552"/>
    <lineage>
        <taxon>Eukaryota</taxon>
        <taxon>Metazoa</taxon>
        <taxon>Ecdysozoa</taxon>
        <taxon>Arthropoda</taxon>
        <taxon>Crustacea</taxon>
        <taxon>Multicrustacea</taxon>
        <taxon>Malacostraca</taxon>
        <taxon>Eumalacostraca</taxon>
        <taxon>Eucarida</taxon>
        <taxon>Decapoda</taxon>
        <taxon>Pleocyemata</taxon>
        <taxon>Brachyura</taxon>
        <taxon>Eubrachyura</taxon>
        <taxon>Portunoidea</taxon>
        <taxon>Portunidae</taxon>
        <taxon>Portuninae</taxon>
        <taxon>Scylla</taxon>
    </lineage>
</organism>
<evidence type="ECO:0000256" key="2">
    <source>
        <dbReference type="SAM" id="SignalP"/>
    </source>
</evidence>
<keyword evidence="1" id="KW-1133">Transmembrane helix</keyword>
<gene>
    <name evidence="3" type="ORF">O3P69_020170</name>
</gene>
<protein>
    <submittedName>
        <fullName evidence="3">Uncharacterized protein</fullName>
    </submittedName>
</protein>
<evidence type="ECO:0000313" key="4">
    <source>
        <dbReference type="Proteomes" id="UP001487740"/>
    </source>
</evidence>
<keyword evidence="1" id="KW-0472">Membrane</keyword>
<dbReference type="AlphaFoldDB" id="A0AAW0TLF7"/>
<proteinExistence type="predicted"/>
<feature type="signal peptide" evidence="2">
    <location>
        <begin position="1"/>
        <end position="24"/>
    </location>
</feature>
<dbReference type="EMBL" id="JARAKH010000029">
    <property type="protein sequence ID" value="KAK8388091.1"/>
    <property type="molecule type" value="Genomic_DNA"/>
</dbReference>
<feature type="chain" id="PRO_5043654129" evidence="2">
    <location>
        <begin position="25"/>
        <end position="244"/>
    </location>
</feature>
<feature type="transmembrane region" description="Helical" evidence="1">
    <location>
        <begin position="106"/>
        <end position="126"/>
    </location>
</feature>
<sequence length="244" mass="26282">MKCGSAVVVTVLGVVMVMEVAIEAWGPVASLSEAGERLLTLQANMRWIQQAKVRGRGAYSAAASTFRSPARGSEFRAPGSLGSPFNKQRNLHNAVWERVMGHTRQLSFGSFSLISLAFLTFGVILFDVVGGALSTRSAEAKETVLPGLGLLGDALNNLTEVALNALTIYLYREESPDCSERLLCESSQQAGQRGLLDSLANYLTGLFVSLFLPEPPLSRSLEAMRAGRRSDDCVGLYPHCSVNL</sequence>
<accession>A0AAW0TLF7</accession>
<name>A0AAW0TLF7_SCYPA</name>
<keyword evidence="1" id="KW-0812">Transmembrane</keyword>